<name>A0AAN9HUB5_CROPI</name>
<accession>A0AAN9HUB5</accession>
<dbReference type="PANTHER" id="PTHR32401">
    <property type="entry name" value="CONCANAVALIN A-LIKE LECTIN FAMILY PROTEIN"/>
    <property type="match status" value="1"/>
</dbReference>
<evidence type="ECO:0000313" key="6">
    <source>
        <dbReference type="EMBL" id="KAK7252455.1"/>
    </source>
</evidence>
<feature type="domain" description="Legume lectin" evidence="5">
    <location>
        <begin position="27"/>
        <end position="165"/>
    </location>
</feature>
<dbReference type="AlphaFoldDB" id="A0AAN9HUB5"/>
<evidence type="ECO:0000256" key="1">
    <source>
        <dbReference type="ARBA" id="ARBA00007606"/>
    </source>
</evidence>
<organism evidence="6 7">
    <name type="scientific">Crotalaria pallida</name>
    <name type="common">Smooth rattlebox</name>
    <name type="synonym">Crotalaria striata</name>
    <dbReference type="NCBI Taxonomy" id="3830"/>
    <lineage>
        <taxon>Eukaryota</taxon>
        <taxon>Viridiplantae</taxon>
        <taxon>Streptophyta</taxon>
        <taxon>Embryophyta</taxon>
        <taxon>Tracheophyta</taxon>
        <taxon>Spermatophyta</taxon>
        <taxon>Magnoliopsida</taxon>
        <taxon>eudicotyledons</taxon>
        <taxon>Gunneridae</taxon>
        <taxon>Pentapetalae</taxon>
        <taxon>rosids</taxon>
        <taxon>fabids</taxon>
        <taxon>Fabales</taxon>
        <taxon>Fabaceae</taxon>
        <taxon>Papilionoideae</taxon>
        <taxon>50 kb inversion clade</taxon>
        <taxon>genistoids sensu lato</taxon>
        <taxon>core genistoids</taxon>
        <taxon>Crotalarieae</taxon>
        <taxon>Crotalaria</taxon>
    </lineage>
</organism>
<comment type="caution">
    <text evidence="6">The sequence shown here is derived from an EMBL/GenBank/DDBJ whole genome shotgun (WGS) entry which is preliminary data.</text>
</comment>
<proteinExistence type="inferred from homology"/>
<protein>
    <recommendedName>
        <fullName evidence="5">Legume lectin domain-containing protein</fullName>
    </recommendedName>
</protein>
<dbReference type="InterPro" id="IPR013320">
    <property type="entry name" value="ConA-like_dom_sf"/>
</dbReference>
<evidence type="ECO:0000256" key="3">
    <source>
        <dbReference type="ARBA" id="ARBA00023211"/>
    </source>
</evidence>
<dbReference type="GO" id="GO:0030246">
    <property type="term" value="F:carbohydrate binding"/>
    <property type="evidence" value="ECO:0007669"/>
    <property type="project" value="UniProtKB-KW"/>
</dbReference>
<feature type="chain" id="PRO_5043040041" description="Legume lectin domain-containing protein" evidence="4">
    <location>
        <begin position="28"/>
        <end position="183"/>
    </location>
</feature>
<evidence type="ECO:0000313" key="7">
    <source>
        <dbReference type="Proteomes" id="UP001372338"/>
    </source>
</evidence>
<gene>
    <name evidence="6" type="ORF">RIF29_36401</name>
</gene>
<comment type="similarity">
    <text evidence="1">Belongs to the leguminous lectin family.</text>
</comment>
<dbReference type="EMBL" id="JAYWIO010000007">
    <property type="protein sequence ID" value="KAK7252455.1"/>
    <property type="molecule type" value="Genomic_DNA"/>
</dbReference>
<keyword evidence="4" id="KW-0732">Signal</keyword>
<dbReference type="Gene3D" id="2.60.120.200">
    <property type="match status" value="1"/>
</dbReference>
<reference evidence="6 7" key="1">
    <citation type="submission" date="2024-01" db="EMBL/GenBank/DDBJ databases">
        <title>The genomes of 5 underutilized Papilionoideae crops provide insights into root nodulation and disease resistanc.</title>
        <authorList>
            <person name="Yuan L."/>
        </authorList>
    </citation>
    <scope>NUCLEOTIDE SEQUENCE [LARGE SCALE GENOMIC DNA]</scope>
    <source>
        <strain evidence="6">ZHUSHIDOU_FW_LH</strain>
        <tissue evidence="6">Leaf</tissue>
    </source>
</reference>
<keyword evidence="2" id="KW-0430">Lectin</keyword>
<dbReference type="Proteomes" id="UP001372338">
    <property type="component" value="Unassembled WGS sequence"/>
</dbReference>
<evidence type="ECO:0000256" key="4">
    <source>
        <dbReference type="SAM" id="SignalP"/>
    </source>
</evidence>
<dbReference type="PANTHER" id="PTHR32401:SF47">
    <property type="entry name" value="LEGUME LECTIN DOMAIN-CONTAINING PROTEIN"/>
    <property type="match status" value="1"/>
</dbReference>
<evidence type="ECO:0000256" key="2">
    <source>
        <dbReference type="ARBA" id="ARBA00022734"/>
    </source>
</evidence>
<dbReference type="InterPro" id="IPR050258">
    <property type="entry name" value="Leguminous_Lectin"/>
</dbReference>
<evidence type="ECO:0000259" key="5">
    <source>
        <dbReference type="Pfam" id="PF00139"/>
    </source>
</evidence>
<sequence length="183" mass="20328">MTTTFRFSQTLLLFFSPLFLFVPSAYSLQFQKSKFSSGDADILYRGQAGPTVGEIEFSNNIDYLYQVGSAIYAKDMLLWDSSSGKVADFRTHFTFAIDTRGNSLYGSGLAFFLAPAGFQIPPNSGGGFLGLYNTTTGDTSTNHVVHVEFDSNFHNQDWDPPMEHVLMQNIMSFNHGISTPLLM</sequence>
<feature type="signal peptide" evidence="4">
    <location>
        <begin position="1"/>
        <end position="27"/>
    </location>
</feature>
<dbReference type="InterPro" id="IPR001220">
    <property type="entry name" value="Legume_lectin_dom"/>
</dbReference>
<dbReference type="Pfam" id="PF00139">
    <property type="entry name" value="Lectin_legB"/>
    <property type="match status" value="1"/>
</dbReference>
<keyword evidence="7" id="KW-1185">Reference proteome</keyword>
<dbReference type="SUPFAM" id="SSF49899">
    <property type="entry name" value="Concanavalin A-like lectins/glucanases"/>
    <property type="match status" value="1"/>
</dbReference>
<keyword evidence="3" id="KW-0464">Manganese</keyword>